<evidence type="ECO:0000313" key="2">
    <source>
        <dbReference type="EMBL" id="RLN33670.1"/>
    </source>
</evidence>
<sequence length="170" mass="18855">MVARSSWTTPPRRKMMHEGAIAVDTDISQAGFSPRKLQESHVPRYHQEGTGEPDLAPYTAGVNATIASCSEIDNGEVEKELRQLEDRLREVGERLQAPPDEAENLFKLLKVSSQITLFCMPDMPMTPCCEPVISSVDLGGSFPCLCRVTAQPQLILARLNLVILMYVEIL</sequence>
<reference evidence="3" key="1">
    <citation type="journal article" date="2019" name="Nat. Commun.">
        <title>The genome of broomcorn millet.</title>
        <authorList>
            <person name="Zou C."/>
            <person name="Miki D."/>
            <person name="Li D."/>
            <person name="Tang Q."/>
            <person name="Xiao L."/>
            <person name="Rajput S."/>
            <person name="Deng P."/>
            <person name="Jia W."/>
            <person name="Huang R."/>
            <person name="Zhang M."/>
            <person name="Sun Y."/>
            <person name="Hu J."/>
            <person name="Fu X."/>
            <person name="Schnable P.S."/>
            <person name="Li F."/>
            <person name="Zhang H."/>
            <person name="Feng B."/>
            <person name="Zhu X."/>
            <person name="Liu R."/>
            <person name="Schnable J.C."/>
            <person name="Zhu J.-K."/>
            <person name="Zhang H."/>
        </authorList>
    </citation>
    <scope>NUCLEOTIDE SEQUENCE [LARGE SCALE GENOMIC DNA]</scope>
</reference>
<feature type="coiled-coil region" evidence="1">
    <location>
        <begin position="67"/>
        <end position="94"/>
    </location>
</feature>
<gene>
    <name evidence="2" type="ORF">C2845_PM03G19260</name>
</gene>
<organism evidence="2 3">
    <name type="scientific">Panicum miliaceum</name>
    <name type="common">Proso millet</name>
    <name type="synonym">Broomcorn millet</name>
    <dbReference type="NCBI Taxonomy" id="4540"/>
    <lineage>
        <taxon>Eukaryota</taxon>
        <taxon>Viridiplantae</taxon>
        <taxon>Streptophyta</taxon>
        <taxon>Embryophyta</taxon>
        <taxon>Tracheophyta</taxon>
        <taxon>Spermatophyta</taxon>
        <taxon>Magnoliopsida</taxon>
        <taxon>Liliopsida</taxon>
        <taxon>Poales</taxon>
        <taxon>Poaceae</taxon>
        <taxon>PACMAD clade</taxon>
        <taxon>Panicoideae</taxon>
        <taxon>Panicodae</taxon>
        <taxon>Paniceae</taxon>
        <taxon>Panicinae</taxon>
        <taxon>Panicum</taxon>
        <taxon>Panicum sect. Panicum</taxon>
    </lineage>
</organism>
<dbReference type="STRING" id="4540.A0A3L6T916"/>
<dbReference type="EMBL" id="PQIB02000002">
    <property type="protein sequence ID" value="RLN33670.1"/>
    <property type="molecule type" value="Genomic_DNA"/>
</dbReference>
<comment type="caution">
    <text evidence="2">The sequence shown here is derived from an EMBL/GenBank/DDBJ whole genome shotgun (WGS) entry which is preliminary data.</text>
</comment>
<evidence type="ECO:0000256" key="1">
    <source>
        <dbReference type="SAM" id="Coils"/>
    </source>
</evidence>
<keyword evidence="3" id="KW-1185">Reference proteome</keyword>
<protein>
    <submittedName>
        <fullName evidence="2">Uncharacterized protein</fullName>
    </submittedName>
</protein>
<evidence type="ECO:0000313" key="3">
    <source>
        <dbReference type="Proteomes" id="UP000275267"/>
    </source>
</evidence>
<accession>A0A3L6T916</accession>
<keyword evidence="1" id="KW-0175">Coiled coil</keyword>
<name>A0A3L6T916_PANMI</name>
<dbReference type="AlphaFoldDB" id="A0A3L6T916"/>
<proteinExistence type="predicted"/>
<dbReference type="Proteomes" id="UP000275267">
    <property type="component" value="Unassembled WGS sequence"/>
</dbReference>